<dbReference type="GO" id="GO:0005975">
    <property type="term" value="P:carbohydrate metabolic process"/>
    <property type="evidence" value="ECO:0007669"/>
    <property type="project" value="InterPro"/>
</dbReference>
<evidence type="ECO:0000256" key="2">
    <source>
        <dbReference type="ARBA" id="ARBA00022801"/>
    </source>
</evidence>
<dbReference type="Proteomes" id="UP000467840">
    <property type="component" value="Chromosome 7"/>
</dbReference>
<sequence length="88" mass="9957">MLIFLISFLALAKLALMADCVPENFNRTYFPDDFIFGTATSAYQIEGAANISGKGPSVWDTFTHEYPERIKDHSTGDVAVDFYHRYKV</sequence>
<evidence type="ECO:0000313" key="5">
    <source>
        <dbReference type="EMBL" id="KAF2293584.1"/>
    </source>
</evidence>
<reference evidence="5 6" key="1">
    <citation type="journal article" date="2020" name="Mol. Plant">
        <title>The Chromosome-Based Rubber Tree Genome Provides New Insights into Spurge Genome Evolution and Rubber Biosynthesis.</title>
        <authorList>
            <person name="Liu J."/>
            <person name="Shi C."/>
            <person name="Shi C.C."/>
            <person name="Li W."/>
            <person name="Zhang Q.J."/>
            <person name="Zhang Y."/>
            <person name="Li K."/>
            <person name="Lu H.F."/>
            <person name="Shi C."/>
            <person name="Zhu S.T."/>
            <person name="Xiao Z.Y."/>
            <person name="Nan H."/>
            <person name="Yue Y."/>
            <person name="Zhu X.G."/>
            <person name="Wu Y."/>
            <person name="Hong X.N."/>
            <person name="Fan G.Y."/>
            <person name="Tong Y."/>
            <person name="Zhang D."/>
            <person name="Mao C.L."/>
            <person name="Liu Y.L."/>
            <person name="Hao S.J."/>
            <person name="Liu W.Q."/>
            <person name="Lv M.Q."/>
            <person name="Zhang H.B."/>
            <person name="Liu Y."/>
            <person name="Hu-Tang G.R."/>
            <person name="Wang J.P."/>
            <person name="Wang J.H."/>
            <person name="Sun Y.H."/>
            <person name="Ni S.B."/>
            <person name="Chen W.B."/>
            <person name="Zhang X.C."/>
            <person name="Jiao Y.N."/>
            <person name="Eichler E.E."/>
            <person name="Li G.H."/>
            <person name="Liu X."/>
            <person name="Gao L.Z."/>
        </authorList>
    </citation>
    <scope>NUCLEOTIDE SEQUENCE [LARGE SCALE GENOMIC DNA]</scope>
    <source>
        <strain evidence="6">cv. GT1</strain>
        <tissue evidence="5">Leaf</tissue>
    </source>
</reference>
<feature type="chain" id="PRO_5025494299" description="Beta-glucosidase" evidence="4">
    <location>
        <begin position="18"/>
        <end position="88"/>
    </location>
</feature>
<dbReference type="InterPro" id="IPR017853">
    <property type="entry name" value="GH"/>
</dbReference>
<accession>A0A6A6KYG8</accession>
<comment type="caution">
    <text evidence="5">The sequence shown here is derived from an EMBL/GenBank/DDBJ whole genome shotgun (WGS) entry which is preliminary data.</text>
</comment>
<evidence type="ECO:0000256" key="3">
    <source>
        <dbReference type="RuleBase" id="RU003690"/>
    </source>
</evidence>
<evidence type="ECO:0000256" key="1">
    <source>
        <dbReference type="ARBA" id="ARBA00010838"/>
    </source>
</evidence>
<evidence type="ECO:0000256" key="4">
    <source>
        <dbReference type="SAM" id="SignalP"/>
    </source>
</evidence>
<dbReference type="Gene3D" id="3.20.20.80">
    <property type="entry name" value="Glycosidases"/>
    <property type="match status" value="1"/>
</dbReference>
<dbReference type="AlphaFoldDB" id="A0A6A6KYG8"/>
<dbReference type="PANTHER" id="PTHR10353">
    <property type="entry name" value="GLYCOSYL HYDROLASE"/>
    <property type="match status" value="1"/>
</dbReference>
<dbReference type="PROSITE" id="PS00653">
    <property type="entry name" value="GLYCOSYL_HYDROL_F1_2"/>
    <property type="match status" value="1"/>
</dbReference>
<dbReference type="GO" id="GO:0008422">
    <property type="term" value="F:beta-glucosidase activity"/>
    <property type="evidence" value="ECO:0007669"/>
    <property type="project" value="TreeGrafter"/>
</dbReference>
<keyword evidence="2" id="KW-0378">Hydrolase</keyword>
<evidence type="ECO:0008006" key="7">
    <source>
        <dbReference type="Google" id="ProtNLM"/>
    </source>
</evidence>
<dbReference type="InterPro" id="IPR001360">
    <property type="entry name" value="Glyco_hydro_1"/>
</dbReference>
<protein>
    <recommendedName>
        <fullName evidence="7">Beta-glucosidase</fullName>
    </recommendedName>
</protein>
<gene>
    <name evidence="5" type="ORF">GH714_003094</name>
</gene>
<feature type="signal peptide" evidence="4">
    <location>
        <begin position="1"/>
        <end position="17"/>
    </location>
</feature>
<dbReference type="Pfam" id="PF00232">
    <property type="entry name" value="Glyco_hydro_1"/>
    <property type="match status" value="1"/>
</dbReference>
<dbReference type="InterPro" id="IPR033132">
    <property type="entry name" value="GH_1_N_CS"/>
</dbReference>
<keyword evidence="6" id="KW-1185">Reference proteome</keyword>
<organism evidence="5 6">
    <name type="scientific">Hevea brasiliensis</name>
    <name type="common">Para rubber tree</name>
    <name type="synonym">Siphonia brasiliensis</name>
    <dbReference type="NCBI Taxonomy" id="3981"/>
    <lineage>
        <taxon>Eukaryota</taxon>
        <taxon>Viridiplantae</taxon>
        <taxon>Streptophyta</taxon>
        <taxon>Embryophyta</taxon>
        <taxon>Tracheophyta</taxon>
        <taxon>Spermatophyta</taxon>
        <taxon>Magnoliopsida</taxon>
        <taxon>eudicotyledons</taxon>
        <taxon>Gunneridae</taxon>
        <taxon>Pentapetalae</taxon>
        <taxon>rosids</taxon>
        <taxon>fabids</taxon>
        <taxon>Malpighiales</taxon>
        <taxon>Euphorbiaceae</taxon>
        <taxon>Crotonoideae</taxon>
        <taxon>Micrandreae</taxon>
        <taxon>Hevea</taxon>
    </lineage>
</organism>
<dbReference type="PANTHER" id="PTHR10353:SF323">
    <property type="entry name" value="LINAMARASE"/>
    <property type="match status" value="1"/>
</dbReference>
<keyword evidence="4" id="KW-0732">Signal</keyword>
<dbReference type="EMBL" id="JAAGAX010000013">
    <property type="protein sequence ID" value="KAF2293584.1"/>
    <property type="molecule type" value="Genomic_DNA"/>
</dbReference>
<name>A0A6A6KYG8_HEVBR</name>
<evidence type="ECO:0000313" key="6">
    <source>
        <dbReference type="Proteomes" id="UP000467840"/>
    </source>
</evidence>
<comment type="similarity">
    <text evidence="1 3">Belongs to the glycosyl hydrolase 1 family.</text>
</comment>
<proteinExistence type="inferred from homology"/>
<dbReference type="SUPFAM" id="SSF51445">
    <property type="entry name" value="(Trans)glycosidases"/>
    <property type="match status" value="1"/>
</dbReference>